<dbReference type="PROSITE" id="PS51125">
    <property type="entry name" value="NHL"/>
    <property type="match status" value="1"/>
</dbReference>
<evidence type="ECO:0000256" key="3">
    <source>
        <dbReference type="SAM" id="MobiDB-lite"/>
    </source>
</evidence>
<proteinExistence type="predicted"/>
<evidence type="ECO:0000313" key="4">
    <source>
        <dbReference type="EMBL" id="SMP71425.1"/>
    </source>
</evidence>
<dbReference type="SUPFAM" id="SSF63829">
    <property type="entry name" value="Calcium-dependent phosphotriesterase"/>
    <property type="match status" value="1"/>
</dbReference>
<protein>
    <submittedName>
        <fullName evidence="4">NHL repeat-containing protein</fullName>
    </submittedName>
</protein>
<dbReference type="Gene3D" id="2.60.40.1190">
    <property type="match status" value="1"/>
</dbReference>
<dbReference type="InterPro" id="IPR001258">
    <property type="entry name" value="NHL_repeat"/>
</dbReference>
<dbReference type="InterPro" id="IPR011042">
    <property type="entry name" value="6-blade_b-propeller_TolB-like"/>
</dbReference>
<dbReference type="PANTHER" id="PTHR24104:SF25">
    <property type="entry name" value="PROTEIN LIN-41"/>
    <property type="match status" value="1"/>
</dbReference>
<feature type="region of interest" description="Disordered" evidence="3">
    <location>
        <begin position="597"/>
        <end position="621"/>
    </location>
</feature>
<dbReference type="Gene3D" id="2.120.10.30">
    <property type="entry name" value="TolB, C-terminal domain"/>
    <property type="match status" value="1"/>
</dbReference>
<dbReference type="RefSeq" id="WP_283434445.1">
    <property type="nucleotide sequence ID" value="NZ_FXUG01000014.1"/>
</dbReference>
<accession>A0ABY1QH37</accession>
<reference evidence="4 5" key="1">
    <citation type="submission" date="2017-05" db="EMBL/GenBank/DDBJ databases">
        <authorList>
            <person name="Varghese N."/>
            <person name="Submissions S."/>
        </authorList>
    </citation>
    <scope>NUCLEOTIDE SEQUENCE [LARGE SCALE GENOMIC DNA]</scope>
    <source>
        <strain evidence="4 5">DSM 25457</strain>
    </source>
</reference>
<dbReference type="Proteomes" id="UP001158067">
    <property type="component" value="Unassembled WGS sequence"/>
</dbReference>
<evidence type="ECO:0000256" key="1">
    <source>
        <dbReference type="ARBA" id="ARBA00022737"/>
    </source>
</evidence>
<sequence length="1457" mass="158570">MPISRICPASAVVAAFLALLFAVSARPIWGQSSISDAFPAMNASLLDPLVFADQIGGSPEVRIHGDSQAARLGPKAVVWCKNSTPHWKGVTFGEGRAPGTRYLRIGFTEAVPVGSVLVGGGGSLSVLKTDATYPGDLADDSQWLAAKRLVNGVESEAEVGVGDYGMWVLPPGTSTAAMRFSHTPAAGDPKLAGQLAAVWPLPDRLVNVAPQAFVQTRARDDVSEKIVDESHNHTWKAWENAEDGAPLPLSAEHPEVVTLTWPKPVKTSGVCALWTGFSECQIDAFNGAADDNVRDASEASWTHVGSGRDLQAWYPSQLGPNWITLDQEVTTRALRVRITAPSGERHPHLVGKTKDGRRVWLGELMVIAPMGRSGLTDIVLPKRSEEPPPIPIKFNLPEAGLVTLVIDDSTGHRVRNLVSETPFPAGDNIAWWDGSDDLLRDPQAAKHGVYHIPSRPVAPGEYTVRGLWRKPLSLRYEFSLYNAGKPAWKTADNTGGWLTTHTPPTSMAFVPGDRTADGLPLIFMGCYVAEGGHGLQWLHEDGTKIGGQHWVGGHWTGAPTLAVDSSRNAVSDHLCYVGSVWEGELRLTAKTKSLQDQPIFQTQLGDDPRPRTSSDLRPEPIEGFEGGDRKFVLSGLAAHDGMLICSMIRQNELIFVDVKSGQITDRLSVNNPRGVTFDVNGRMLVLSGNRLIAYASSSATHADTIIADGLEDPRHITIDESGLLYISNRGDSHQVKVYTPKGKQVRVIGKPGAPDVGDYDPLHINNPNGVAVDSKGHVWVAENDNYPRRVSVWNTDRELVHAFYGPSEYGGGGVLDSRDASVFFYKGMEFTLDWEKGDDSLKRVFARPDPLLEAHYGHFSPDWPLYPSKAKGQRYFTSCYTHTPTGGDNVAFIWRDTGKEAKLVAALGDAHAWPLLGKEPTFREVWPDGTKPGEANPPADRRATFLWMDLNADGKPQATELQMIRGGARGVTVTRDLEFVVTQFEGDTVMFSPNGIDANGGMDRATSMDRAGVPRYGFQPERLGPAGGRPPSSGGNQTLHRGDWTVSTNAPEPYSAYGLGGTYQGDPRWSYPSPWPGLHASHEAAVPDRPGRVVGHTRLLGDFIDSSVGPLFGINGNMGNMYLFTADGLFVSTLFNDIRLRPNWAAPVATRNMDVTNVSLHDENFWPSMTHTSDGKVYLIDGGRTSLVRVDGLDTVERLPDQQITVSVDDLDKARDWFARSEASRQESHGAGVLSVPLRAIGPTVDGKLNDWPATAQWAMIDRRGTKANFNSHSRPYEVSASVCIAGDRLHAAWRTTEKNLLNNSGETPNAFFKTGGCLDIMLQTETDQRLLITLVKGEPRAMLYRSKVPGTAKPVAFSSPWRTINIDVVEEISSQVAFATDGTGNYEVSIPLATLHWAPKSSDLVRADIGVLRGSGGQTTQRVYWSNKATAITADVPSEAELTPKLWGQWKVQDAR</sequence>
<gene>
    <name evidence="4" type="ORF">SAMN06265222_11450</name>
</gene>
<name>A0ABY1QH37_9BACT</name>
<feature type="region of interest" description="Disordered" evidence="3">
    <location>
        <begin position="1022"/>
        <end position="1042"/>
    </location>
</feature>
<dbReference type="Gene3D" id="2.60.40.4070">
    <property type="match status" value="1"/>
</dbReference>
<evidence type="ECO:0000313" key="5">
    <source>
        <dbReference type="Proteomes" id="UP001158067"/>
    </source>
</evidence>
<evidence type="ECO:0000256" key="2">
    <source>
        <dbReference type="PROSITE-ProRule" id="PRU00504"/>
    </source>
</evidence>
<organism evidence="4 5">
    <name type="scientific">Neorhodopirellula lusitana</name>
    <dbReference type="NCBI Taxonomy" id="445327"/>
    <lineage>
        <taxon>Bacteria</taxon>
        <taxon>Pseudomonadati</taxon>
        <taxon>Planctomycetota</taxon>
        <taxon>Planctomycetia</taxon>
        <taxon>Pirellulales</taxon>
        <taxon>Pirellulaceae</taxon>
        <taxon>Neorhodopirellula</taxon>
    </lineage>
</organism>
<feature type="compositionally biased region" description="Basic and acidic residues" evidence="3">
    <location>
        <begin position="606"/>
        <end position="621"/>
    </location>
</feature>
<keyword evidence="1" id="KW-0677">Repeat</keyword>
<dbReference type="PANTHER" id="PTHR24104">
    <property type="entry name" value="E3 UBIQUITIN-PROTEIN LIGASE NHLRC1-RELATED"/>
    <property type="match status" value="1"/>
</dbReference>
<comment type="caution">
    <text evidence="4">The sequence shown here is derived from an EMBL/GenBank/DDBJ whole genome shotgun (WGS) entry which is preliminary data.</text>
</comment>
<dbReference type="EMBL" id="FXUG01000014">
    <property type="protein sequence ID" value="SMP71425.1"/>
    <property type="molecule type" value="Genomic_DNA"/>
</dbReference>
<dbReference type="InterPro" id="IPR050952">
    <property type="entry name" value="TRIM-NHL_E3_ligases"/>
</dbReference>
<feature type="repeat" description="NHL" evidence="2">
    <location>
        <begin position="760"/>
        <end position="796"/>
    </location>
</feature>
<keyword evidence="5" id="KW-1185">Reference proteome</keyword>